<accession>A0A3N4KF61</accession>
<gene>
    <name evidence="1" type="ORF">P167DRAFT_539683</name>
</gene>
<sequence length="72" mass="8109">MYRLYSANLLTSTTLILPFPLLFRSHSHSLSPHHQSALAQEQLPSLHNPIAYMLGIQPLMRSLGICRDSPEP</sequence>
<keyword evidence="2" id="KW-1185">Reference proteome</keyword>
<name>A0A3N4KF61_9PEZI</name>
<proteinExistence type="predicted"/>
<dbReference type="AlphaFoldDB" id="A0A3N4KF61"/>
<evidence type="ECO:0000313" key="1">
    <source>
        <dbReference type="EMBL" id="RPB07982.1"/>
    </source>
</evidence>
<dbReference type="Proteomes" id="UP000277580">
    <property type="component" value="Unassembled WGS sequence"/>
</dbReference>
<organism evidence="1 2">
    <name type="scientific">Morchella conica CCBAS932</name>
    <dbReference type="NCBI Taxonomy" id="1392247"/>
    <lineage>
        <taxon>Eukaryota</taxon>
        <taxon>Fungi</taxon>
        <taxon>Dikarya</taxon>
        <taxon>Ascomycota</taxon>
        <taxon>Pezizomycotina</taxon>
        <taxon>Pezizomycetes</taxon>
        <taxon>Pezizales</taxon>
        <taxon>Morchellaceae</taxon>
        <taxon>Morchella</taxon>
    </lineage>
</organism>
<protein>
    <submittedName>
        <fullName evidence="1">Uncharacterized protein</fullName>
    </submittedName>
</protein>
<reference evidence="1 2" key="1">
    <citation type="journal article" date="2018" name="Nat. Ecol. Evol.">
        <title>Pezizomycetes genomes reveal the molecular basis of ectomycorrhizal truffle lifestyle.</title>
        <authorList>
            <person name="Murat C."/>
            <person name="Payen T."/>
            <person name="Noel B."/>
            <person name="Kuo A."/>
            <person name="Morin E."/>
            <person name="Chen J."/>
            <person name="Kohler A."/>
            <person name="Krizsan K."/>
            <person name="Balestrini R."/>
            <person name="Da Silva C."/>
            <person name="Montanini B."/>
            <person name="Hainaut M."/>
            <person name="Levati E."/>
            <person name="Barry K.W."/>
            <person name="Belfiori B."/>
            <person name="Cichocki N."/>
            <person name="Clum A."/>
            <person name="Dockter R.B."/>
            <person name="Fauchery L."/>
            <person name="Guy J."/>
            <person name="Iotti M."/>
            <person name="Le Tacon F."/>
            <person name="Lindquist E.A."/>
            <person name="Lipzen A."/>
            <person name="Malagnac F."/>
            <person name="Mello A."/>
            <person name="Molinier V."/>
            <person name="Miyauchi S."/>
            <person name="Poulain J."/>
            <person name="Riccioni C."/>
            <person name="Rubini A."/>
            <person name="Sitrit Y."/>
            <person name="Splivallo R."/>
            <person name="Traeger S."/>
            <person name="Wang M."/>
            <person name="Zifcakova L."/>
            <person name="Wipf D."/>
            <person name="Zambonelli A."/>
            <person name="Paolocci F."/>
            <person name="Nowrousian M."/>
            <person name="Ottonello S."/>
            <person name="Baldrian P."/>
            <person name="Spatafora J.W."/>
            <person name="Henrissat B."/>
            <person name="Nagy L.G."/>
            <person name="Aury J.M."/>
            <person name="Wincker P."/>
            <person name="Grigoriev I.V."/>
            <person name="Bonfante P."/>
            <person name="Martin F.M."/>
        </authorList>
    </citation>
    <scope>NUCLEOTIDE SEQUENCE [LARGE SCALE GENOMIC DNA]</scope>
    <source>
        <strain evidence="1 2">CCBAS932</strain>
    </source>
</reference>
<dbReference type="EMBL" id="ML119171">
    <property type="protein sequence ID" value="RPB07982.1"/>
    <property type="molecule type" value="Genomic_DNA"/>
</dbReference>
<evidence type="ECO:0000313" key="2">
    <source>
        <dbReference type="Proteomes" id="UP000277580"/>
    </source>
</evidence>
<dbReference type="InParanoid" id="A0A3N4KF61"/>